<dbReference type="PANTHER" id="PTHR34474:SF2">
    <property type="entry name" value="SIGNAL TRANSDUCTION PROTEIN TRAP"/>
    <property type="match status" value="1"/>
</dbReference>
<dbReference type="Gene3D" id="3.30.70.100">
    <property type="match status" value="1"/>
</dbReference>
<gene>
    <name evidence="2" type="ORF">SAMN05421852_11961</name>
</gene>
<evidence type="ECO:0000259" key="1">
    <source>
        <dbReference type="PROSITE" id="PS51725"/>
    </source>
</evidence>
<keyword evidence="2" id="KW-0560">Oxidoreductase</keyword>
<dbReference type="PANTHER" id="PTHR34474">
    <property type="entry name" value="SIGNAL TRANSDUCTION PROTEIN TRAP"/>
    <property type="match status" value="1"/>
</dbReference>
<proteinExistence type="predicted"/>
<accession>A0A1I3TVV1</accession>
<dbReference type="Pfam" id="PF03992">
    <property type="entry name" value="ABM"/>
    <property type="match status" value="1"/>
</dbReference>
<keyword evidence="2" id="KW-0503">Monooxygenase</keyword>
<dbReference type="InterPro" id="IPR050404">
    <property type="entry name" value="Heme-degrading_MO"/>
</dbReference>
<dbReference type="AlphaFoldDB" id="A0A1I3TVV1"/>
<keyword evidence="3" id="KW-1185">Reference proteome</keyword>
<dbReference type="SUPFAM" id="SSF54909">
    <property type="entry name" value="Dimeric alpha+beta barrel"/>
    <property type="match status" value="1"/>
</dbReference>
<protein>
    <submittedName>
        <fullName evidence="2">Heme-degrading monooxygenase HmoA</fullName>
    </submittedName>
</protein>
<feature type="domain" description="ABM" evidence="1">
    <location>
        <begin position="9"/>
        <end position="100"/>
    </location>
</feature>
<dbReference type="Proteomes" id="UP000199545">
    <property type="component" value="Unassembled WGS sequence"/>
</dbReference>
<dbReference type="GO" id="GO:0004497">
    <property type="term" value="F:monooxygenase activity"/>
    <property type="evidence" value="ECO:0007669"/>
    <property type="project" value="UniProtKB-KW"/>
</dbReference>
<evidence type="ECO:0000313" key="3">
    <source>
        <dbReference type="Proteomes" id="UP000199545"/>
    </source>
</evidence>
<reference evidence="2 3" key="1">
    <citation type="submission" date="2016-10" db="EMBL/GenBank/DDBJ databases">
        <authorList>
            <person name="de Groot N.N."/>
        </authorList>
    </citation>
    <scope>NUCLEOTIDE SEQUENCE [LARGE SCALE GENOMIC DNA]</scope>
    <source>
        <strain evidence="2 3">DSM 44778</strain>
    </source>
</reference>
<name>A0A1I3TVV1_9BACL</name>
<dbReference type="InterPro" id="IPR011008">
    <property type="entry name" value="Dimeric_a/b-barrel"/>
</dbReference>
<organism evidence="2 3">
    <name type="scientific">Thermoflavimicrobium dichotomicum</name>
    <dbReference type="NCBI Taxonomy" id="46223"/>
    <lineage>
        <taxon>Bacteria</taxon>
        <taxon>Bacillati</taxon>
        <taxon>Bacillota</taxon>
        <taxon>Bacilli</taxon>
        <taxon>Bacillales</taxon>
        <taxon>Thermoactinomycetaceae</taxon>
        <taxon>Thermoflavimicrobium</taxon>
    </lineage>
</organism>
<dbReference type="EMBL" id="FORR01000019">
    <property type="protein sequence ID" value="SFJ73786.1"/>
    <property type="molecule type" value="Genomic_DNA"/>
</dbReference>
<dbReference type="PROSITE" id="PS51725">
    <property type="entry name" value="ABM"/>
    <property type="match status" value="1"/>
</dbReference>
<dbReference type="STRING" id="46223.SAMN05421852_11961"/>
<dbReference type="OrthoDB" id="384737at2"/>
<sequence>MNRWGFNMYLVQNRLPVESEEQLTRLKERFSKAPESMKQVPGFISFRLLQAEDHSHLIAETVFQSKEDFLNWLESDHFKRAHGGKGGERKNANINNYMVIIS</sequence>
<dbReference type="InterPro" id="IPR007138">
    <property type="entry name" value="ABM_dom"/>
</dbReference>
<evidence type="ECO:0000313" key="2">
    <source>
        <dbReference type="EMBL" id="SFJ73786.1"/>
    </source>
</evidence>